<feature type="compositionally biased region" description="Basic and acidic residues" evidence="1">
    <location>
        <begin position="47"/>
        <end position="68"/>
    </location>
</feature>
<dbReference type="Proteomes" id="UP000618943">
    <property type="component" value="Unassembled WGS sequence"/>
</dbReference>
<dbReference type="Gene3D" id="3.10.450.50">
    <property type="match status" value="1"/>
</dbReference>
<comment type="caution">
    <text evidence="3">The sequence shown here is derived from an EMBL/GenBank/DDBJ whole genome shotgun (WGS) entry which is preliminary data.</text>
</comment>
<feature type="chain" id="PRO_5045401703" evidence="2">
    <location>
        <begin position="21"/>
        <end position="215"/>
    </location>
</feature>
<gene>
    <name evidence="3" type="ORF">JFL43_08085</name>
</gene>
<sequence>MNFKKWLLVTVCALMLAACGNDNSTTKESSGSVNDGENKATSNAVDHGVKDKTEEEKNDVTKSEKSTAPEETSDDDQAIGFEMVDGKVEAATNVPAEEEKALHQAFDEYIEALNAEDVERYSKTLSKNPKGFDIKEDVEYQKLNFENFDIKYTVKDFNVYKYNEKEAQLYANITAEVKVENGKLLKQSAKTNTVFAKEDGKWLVTSVYAMGEKME</sequence>
<accession>A0ABS1H5X9</accession>
<feature type="compositionally biased region" description="Polar residues" evidence="1">
    <location>
        <begin position="22"/>
        <end position="44"/>
    </location>
</feature>
<evidence type="ECO:0000256" key="1">
    <source>
        <dbReference type="SAM" id="MobiDB-lite"/>
    </source>
</evidence>
<evidence type="ECO:0000313" key="4">
    <source>
        <dbReference type="Proteomes" id="UP000618943"/>
    </source>
</evidence>
<evidence type="ECO:0000313" key="3">
    <source>
        <dbReference type="EMBL" id="MBK3494818.1"/>
    </source>
</evidence>
<protein>
    <submittedName>
        <fullName evidence="3">Nuclear transport factor 2 family protein</fullName>
    </submittedName>
</protein>
<organism evidence="3 4">
    <name type="scientific">Viridibacillus soli</name>
    <dbReference type="NCBI Taxonomy" id="2798301"/>
    <lineage>
        <taxon>Bacteria</taxon>
        <taxon>Bacillati</taxon>
        <taxon>Bacillota</taxon>
        <taxon>Bacilli</taxon>
        <taxon>Bacillales</taxon>
        <taxon>Caryophanaceae</taxon>
        <taxon>Viridibacillus</taxon>
    </lineage>
</organism>
<dbReference type="PROSITE" id="PS51257">
    <property type="entry name" value="PROKAR_LIPOPROTEIN"/>
    <property type="match status" value="1"/>
</dbReference>
<reference evidence="3 4" key="1">
    <citation type="submission" date="2020-12" db="EMBL/GenBank/DDBJ databases">
        <title>YIM B01967 draft genome.</title>
        <authorList>
            <person name="Yan X."/>
        </authorList>
    </citation>
    <scope>NUCLEOTIDE SEQUENCE [LARGE SCALE GENOMIC DNA]</scope>
    <source>
        <strain evidence="3 4">YIM B01967</strain>
    </source>
</reference>
<proteinExistence type="predicted"/>
<evidence type="ECO:0000256" key="2">
    <source>
        <dbReference type="SAM" id="SignalP"/>
    </source>
</evidence>
<keyword evidence="4" id="KW-1185">Reference proteome</keyword>
<name>A0ABS1H5X9_9BACL</name>
<dbReference type="RefSeq" id="WP_200748625.1">
    <property type="nucleotide sequence ID" value="NZ_JAEOAH010000007.1"/>
</dbReference>
<keyword evidence="2" id="KW-0732">Signal</keyword>
<dbReference type="SUPFAM" id="SSF54427">
    <property type="entry name" value="NTF2-like"/>
    <property type="match status" value="1"/>
</dbReference>
<dbReference type="EMBL" id="JAEOAH010000007">
    <property type="protein sequence ID" value="MBK3494818.1"/>
    <property type="molecule type" value="Genomic_DNA"/>
</dbReference>
<feature type="region of interest" description="Disordered" evidence="1">
    <location>
        <begin position="22"/>
        <end position="77"/>
    </location>
</feature>
<dbReference type="InterPro" id="IPR032710">
    <property type="entry name" value="NTF2-like_dom_sf"/>
</dbReference>
<feature type="signal peptide" evidence="2">
    <location>
        <begin position="1"/>
        <end position="20"/>
    </location>
</feature>